<feature type="binding site" evidence="11">
    <location>
        <begin position="39"/>
        <end position="41"/>
    </location>
    <ligand>
        <name>GTP</name>
        <dbReference type="ChEBI" id="CHEBI:37565"/>
    </ligand>
</feature>
<evidence type="ECO:0000313" key="16">
    <source>
        <dbReference type="EMBL" id="RMY87103.1"/>
    </source>
</evidence>
<feature type="compositionally biased region" description="Basic and acidic residues" evidence="14">
    <location>
        <begin position="812"/>
        <end position="822"/>
    </location>
</feature>
<feature type="binding site" evidence="11">
    <location>
        <position position="12"/>
    </location>
    <ligand>
        <name>Mg(2+)</name>
        <dbReference type="ChEBI" id="CHEBI:18420"/>
    </ligand>
</feature>
<dbReference type="Gene3D" id="3.90.170.10">
    <property type="entry name" value="Adenylosuccinate Synthetase, subunit A, domain 3"/>
    <property type="match status" value="1"/>
</dbReference>
<evidence type="ECO:0000256" key="13">
    <source>
        <dbReference type="RuleBase" id="RU000520"/>
    </source>
</evidence>
<dbReference type="GO" id="GO:0005525">
    <property type="term" value="F:GTP binding"/>
    <property type="evidence" value="ECO:0007669"/>
    <property type="project" value="UniProtKB-UniRule"/>
</dbReference>
<evidence type="ECO:0000256" key="6">
    <source>
        <dbReference type="ARBA" id="ARBA00022741"/>
    </source>
</evidence>
<comment type="similarity">
    <text evidence="11 13">Belongs to the adenylosuccinate synthetase family.</text>
</comment>
<comment type="subcellular location">
    <subcellularLocation>
        <location evidence="11">Cytoplasm</location>
    </subcellularLocation>
</comment>
<keyword evidence="6 11" id="KW-0547">Nucleotide-binding</keyword>
<comment type="function">
    <text evidence="11">Plays an important role in the de novo pathway and in the salvage pathway of purine nucleotide biosynthesis. Catalyzes the first commited step in the biosynthesis of AMP from IMP.</text>
</comment>
<dbReference type="CDD" id="cd20524">
    <property type="entry name" value="CYCLIN_CCNH_rpt1"/>
    <property type="match status" value="1"/>
</dbReference>
<dbReference type="PANTHER" id="PTHR11846">
    <property type="entry name" value="ADENYLOSUCCINATE SYNTHETASE"/>
    <property type="match status" value="1"/>
</dbReference>
<dbReference type="VEuPathDB" id="FungiDB:BTJ68_04590"/>
<keyword evidence="8 11" id="KW-0460">Magnesium</keyword>
<dbReference type="SMART" id="SM00788">
    <property type="entry name" value="Adenylsucc_synt"/>
    <property type="match status" value="1"/>
</dbReference>
<dbReference type="NCBIfam" id="TIGR00184">
    <property type="entry name" value="purA"/>
    <property type="match status" value="1"/>
</dbReference>
<organism evidence="16 17">
    <name type="scientific">Hortaea werneckii</name>
    <name type="common">Black yeast</name>
    <name type="synonym">Cladosporium werneckii</name>
    <dbReference type="NCBI Taxonomy" id="91943"/>
    <lineage>
        <taxon>Eukaryota</taxon>
        <taxon>Fungi</taxon>
        <taxon>Dikarya</taxon>
        <taxon>Ascomycota</taxon>
        <taxon>Pezizomycotina</taxon>
        <taxon>Dothideomycetes</taxon>
        <taxon>Dothideomycetidae</taxon>
        <taxon>Mycosphaerellales</taxon>
        <taxon>Teratosphaeriaceae</taxon>
        <taxon>Hortaea</taxon>
    </lineage>
</organism>
<evidence type="ECO:0000256" key="1">
    <source>
        <dbReference type="ARBA" id="ARBA00003779"/>
    </source>
</evidence>
<feature type="binding site" evidence="11">
    <location>
        <position position="299"/>
    </location>
    <ligand>
        <name>IMP</name>
        <dbReference type="ChEBI" id="CHEBI:58053"/>
    </ligand>
</feature>
<dbReference type="InterPro" id="IPR018220">
    <property type="entry name" value="Adenylosuccin_syn_GTP-bd"/>
</dbReference>
<name>A0A3M7FE32_HORWE</name>
<reference evidence="16 17" key="1">
    <citation type="journal article" date="2018" name="BMC Genomics">
        <title>Genomic evidence for intraspecific hybridization in a clonal and extremely halotolerant yeast.</title>
        <authorList>
            <person name="Gostincar C."/>
            <person name="Stajich J.E."/>
            <person name="Zupancic J."/>
            <person name="Zalar P."/>
            <person name="Gunde-Cimerman N."/>
        </authorList>
    </citation>
    <scope>NUCLEOTIDE SEQUENCE [LARGE SCALE GENOMIC DNA]</scope>
    <source>
        <strain evidence="16 17">EXF-171</strain>
    </source>
</reference>
<evidence type="ECO:0000256" key="9">
    <source>
        <dbReference type="ARBA" id="ARBA00023127"/>
    </source>
</evidence>
<feature type="active site" evidence="12">
    <location>
        <position position="139"/>
    </location>
</feature>
<evidence type="ECO:0000256" key="5">
    <source>
        <dbReference type="ARBA" id="ARBA00022723"/>
    </source>
</evidence>
<dbReference type="InterPro" id="IPR013763">
    <property type="entry name" value="Cyclin-like_dom"/>
</dbReference>
<dbReference type="Proteomes" id="UP000281468">
    <property type="component" value="Unassembled WGS sequence"/>
</dbReference>
<dbReference type="EMBL" id="QWIQ01000442">
    <property type="protein sequence ID" value="RMY87103.1"/>
    <property type="molecule type" value="Genomic_DNA"/>
</dbReference>
<dbReference type="Pfam" id="PF16899">
    <property type="entry name" value="Cyclin_C_2"/>
    <property type="match status" value="1"/>
</dbReference>
<evidence type="ECO:0000256" key="8">
    <source>
        <dbReference type="ARBA" id="ARBA00022842"/>
    </source>
</evidence>
<sequence length="833" mass="92768">MATIVLGAQWGDEGKGKIVDVLSEDIQLCCRAQGGHNAGHTIVKGGTTFDVHILPSGVLTEGCVSLIGSGCVVYVPGFFKELNMLETHGIATQDRILLSDRCHVDLDLHTKVDGLEEVELGQGSIGTTGKGIGPTYSTKATRSGVRVADIFNKEYFDEKVRHLADGFKKRYGDLLSYDVEEELKRFDDYRERLKPFVVDQVPLIESAVKGNVRMLVEGANALMLDIDNGTYPYVTSSNTGLGGIFTGLHLSPRKVKEVIGVVKAYTTRVGGGPFPSEQLNEFGERLQSVGKEFGVTTGRKRRCGWLDLVLVKFSHTINWYDCFNLTKLDILDDFDEVKVATEYRYKGEKLASFPADLHVLDNMEVIYQTFPGWKSKTVGLKKYEELPVNARKYIDFIEEFTGVKCKYIGTGPGRETTITNPGSWLAHHIHFFTLTTDRSQHHFIAGPVGHMSTMTQTLTEDDLYRTCSQYRLWSFSPTTLAALRSKTHSLALHRATTTSHIPAEKCLTETEELLLITRYCDQLRTTAAHFSFPINVKATAVQYLRRFYLSNSCLTYPPKDIYKSVLWLASKTEGMHYPLGDFARKIATDRDVILAPEYKVMQALRFTLDVRQPYRGLKGALMEMVNLAEGVVRDGEVRSGDGRGARELQDGICGLQGLQDGALSTWRRQGSKSGALEAKEVGDRINAAYAAARNVLDRPALLTDVWFLYTPSQMTFAALYLADAPLTDFYLGTKLPMDSEARPKILAVIHSCAELLASFDEKTIISKEQRAELEEKLEGCRDPATRDLVKAHLAAKLGSDDDEEEKKAKKKEAREKHKKEGDDFFGPSLPAKG</sequence>
<dbReference type="Gene3D" id="3.40.440.10">
    <property type="entry name" value="Adenylosuccinate Synthetase, subunit A, domain 1"/>
    <property type="match status" value="1"/>
</dbReference>
<dbReference type="AlphaFoldDB" id="A0A3M7FE32"/>
<gene>
    <name evidence="16" type="ORF">D0862_10762</name>
</gene>
<comment type="cofactor">
    <cofactor evidence="11">
        <name>Mg(2+)</name>
        <dbReference type="ChEBI" id="CHEBI:18420"/>
    </cofactor>
    <text evidence="11">Binds 1 Mg(2+) ion per subunit.</text>
</comment>
<dbReference type="PROSITE" id="PS00513">
    <property type="entry name" value="ADENYLOSUCCIN_SYN_2"/>
    <property type="match status" value="1"/>
</dbReference>
<evidence type="ECO:0000313" key="17">
    <source>
        <dbReference type="Proteomes" id="UP000281468"/>
    </source>
</evidence>
<feature type="binding site" evidence="11">
    <location>
        <begin position="295"/>
        <end position="301"/>
    </location>
    <ligand>
        <name>substrate</name>
    </ligand>
</feature>
<evidence type="ECO:0000256" key="4">
    <source>
        <dbReference type="ARBA" id="ARBA00022598"/>
    </source>
</evidence>
<dbReference type="FunFam" id="1.10.300.10:FF:000001">
    <property type="entry name" value="Adenylosuccinate synthetase"/>
    <property type="match status" value="1"/>
</dbReference>
<feature type="domain" description="Cyclin-like" evidence="15">
    <location>
        <begin position="521"/>
        <end position="609"/>
    </location>
</feature>
<keyword evidence="7 11" id="KW-0658">Purine biosynthesis</keyword>
<feature type="binding site" evidence="11">
    <location>
        <begin position="327"/>
        <end position="329"/>
    </location>
    <ligand>
        <name>GTP</name>
        <dbReference type="ChEBI" id="CHEBI:37565"/>
    </ligand>
</feature>
<dbReference type="SUPFAM" id="SSF52540">
    <property type="entry name" value="P-loop containing nucleoside triphosphate hydrolases"/>
    <property type="match status" value="1"/>
</dbReference>
<keyword evidence="4 11" id="KW-0436">Ligase</keyword>
<keyword evidence="5 11" id="KW-0479">Metal-binding</keyword>
<accession>A0A3M7FE32</accession>
<dbReference type="GO" id="GO:0004019">
    <property type="term" value="F:adenylosuccinate synthase activity"/>
    <property type="evidence" value="ECO:0007669"/>
    <property type="project" value="UniProtKB-UniRule"/>
</dbReference>
<comment type="catalytic activity">
    <reaction evidence="11 13">
        <text>IMP + L-aspartate + GTP = N(6)-(1,2-dicarboxyethyl)-AMP + GDP + phosphate + 2 H(+)</text>
        <dbReference type="Rhea" id="RHEA:15753"/>
        <dbReference type="ChEBI" id="CHEBI:15378"/>
        <dbReference type="ChEBI" id="CHEBI:29991"/>
        <dbReference type="ChEBI" id="CHEBI:37565"/>
        <dbReference type="ChEBI" id="CHEBI:43474"/>
        <dbReference type="ChEBI" id="CHEBI:57567"/>
        <dbReference type="ChEBI" id="CHEBI:58053"/>
        <dbReference type="ChEBI" id="CHEBI:58189"/>
        <dbReference type="EC" id="6.3.4.4"/>
    </reaction>
</comment>
<evidence type="ECO:0000256" key="12">
    <source>
        <dbReference type="PROSITE-ProRule" id="PRU10134"/>
    </source>
</evidence>
<dbReference type="InterPro" id="IPR027417">
    <property type="entry name" value="P-loop_NTPase"/>
</dbReference>
<feature type="binding site" evidence="11">
    <location>
        <position position="235"/>
    </location>
    <ligand>
        <name>IMP</name>
        <dbReference type="ChEBI" id="CHEBI:58053"/>
    </ligand>
</feature>
<evidence type="ECO:0000259" key="15">
    <source>
        <dbReference type="SMART" id="SM00385"/>
    </source>
</evidence>
<dbReference type="SMART" id="SM00385">
    <property type="entry name" value="CYCLIN"/>
    <property type="match status" value="1"/>
</dbReference>
<dbReference type="PANTHER" id="PTHR11846:SF0">
    <property type="entry name" value="ADENYLOSUCCINATE SYNTHETASE"/>
    <property type="match status" value="1"/>
</dbReference>
<dbReference type="InterPro" id="IPR031658">
    <property type="entry name" value="Cyclin_C_2"/>
</dbReference>
<feature type="binding site" evidence="11">
    <location>
        <position position="39"/>
    </location>
    <ligand>
        <name>Mg(2+)</name>
        <dbReference type="ChEBI" id="CHEBI:18420"/>
    </ligand>
</feature>
<evidence type="ECO:0000256" key="11">
    <source>
        <dbReference type="HAMAP-Rule" id="MF_03125"/>
    </source>
</evidence>
<keyword evidence="3 11" id="KW-0963">Cytoplasm</keyword>
<dbReference type="InterPro" id="IPR042111">
    <property type="entry name" value="Adenylosuccinate_synth_dom3"/>
</dbReference>
<evidence type="ECO:0000256" key="7">
    <source>
        <dbReference type="ARBA" id="ARBA00022755"/>
    </source>
</evidence>
<feature type="active site" description="Proton acceptor" evidence="11">
    <location>
        <position position="12"/>
    </location>
</feature>
<feature type="binding site" evidence="11">
    <location>
        <begin position="12"/>
        <end position="15"/>
    </location>
    <ligand>
        <name>IMP</name>
        <dbReference type="ChEBI" id="CHEBI:58053"/>
    </ligand>
</feature>
<comment type="subunit">
    <text evidence="2 11">Homodimer.</text>
</comment>
<protein>
    <recommendedName>
        <fullName evidence="11 13">Adenylosuccinate synthetase</fullName>
        <shortName evidence="11">AMPSase</shortName>
        <shortName evidence="11">AdSS</shortName>
        <ecNumber evidence="11 13">6.3.4.4</ecNumber>
    </recommendedName>
    <alternativeName>
        <fullName evidence="11">IMP--aspartate ligase</fullName>
    </alternativeName>
</protein>
<feature type="binding site" evidence="11">
    <location>
        <position position="220"/>
    </location>
    <ligand>
        <name>IMP</name>
        <dbReference type="ChEBI" id="CHEBI:58053"/>
    </ligand>
</feature>
<dbReference type="GO" id="GO:0044208">
    <property type="term" value="P:'de novo' AMP biosynthetic process"/>
    <property type="evidence" value="ECO:0007669"/>
    <property type="project" value="UniProtKB-UniRule"/>
</dbReference>
<feature type="active site" description="Proton donor" evidence="11">
    <location>
        <position position="40"/>
    </location>
</feature>
<comment type="pathway">
    <text evidence="11 13">Purine metabolism; AMP biosynthesis via de novo pathway; AMP from IMP: step 1/2.</text>
</comment>
<feature type="binding site" evidence="11">
    <location>
        <position position="128"/>
    </location>
    <ligand>
        <name>IMP</name>
        <dbReference type="ChEBI" id="CHEBI:58053"/>
    </ligand>
</feature>
<dbReference type="PROSITE" id="PS01266">
    <property type="entry name" value="ADENYLOSUCCIN_SYN_1"/>
    <property type="match status" value="1"/>
</dbReference>
<evidence type="ECO:0000256" key="2">
    <source>
        <dbReference type="ARBA" id="ARBA00011738"/>
    </source>
</evidence>
<keyword evidence="9" id="KW-0195">Cyclin</keyword>
<evidence type="ECO:0000256" key="3">
    <source>
        <dbReference type="ARBA" id="ARBA00022490"/>
    </source>
</evidence>
<comment type="function">
    <text evidence="13">Plays an important role in the de novo pathway of purine nucleotide biosynthesis.</text>
</comment>
<dbReference type="InterPro" id="IPR036915">
    <property type="entry name" value="Cyclin-like_sf"/>
</dbReference>
<dbReference type="GO" id="GO:0000287">
    <property type="term" value="F:magnesium ion binding"/>
    <property type="evidence" value="ECO:0007669"/>
    <property type="project" value="UniProtKB-UniRule"/>
</dbReference>
<dbReference type="EC" id="6.3.4.4" evidence="11 13"/>
<feature type="binding site" evidence="11">
    <location>
        <begin position="37"/>
        <end position="40"/>
    </location>
    <ligand>
        <name>IMP</name>
        <dbReference type="ChEBI" id="CHEBI:58053"/>
    </ligand>
</feature>
<dbReference type="Gene3D" id="1.10.300.10">
    <property type="entry name" value="Adenylosuccinate Synthetase, subunit A, domain 2"/>
    <property type="match status" value="1"/>
</dbReference>
<evidence type="ECO:0000256" key="10">
    <source>
        <dbReference type="ARBA" id="ARBA00023134"/>
    </source>
</evidence>
<dbReference type="GO" id="GO:0046040">
    <property type="term" value="P:IMP metabolic process"/>
    <property type="evidence" value="ECO:0007669"/>
    <property type="project" value="TreeGrafter"/>
</dbReference>
<feature type="binding site" evidence="11">
    <location>
        <begin position="409"/>
        <end position="411"/>
    </location>
    <ligand>
        <name>GTP</name>
        <dbReference type="ChEBI" id="CHEBI:37565"/>
    </ligand>
</feature>
<feature type="binding site" evidence="11">
    <location>
        <begin position="11"/>
        <end position="17"/>
    </location>
    <ligand>
        <name>GTP</name>
        <dbReference type="ChEBI" id="CHEBI:37565"/>
    </ligand>
</feature>
<dbReference type="InterPro" id="IPR042110">
    <property type="entry name" value="Adenylosuccinate_synth_dom2"/>
</dbReference>
<feature type="binding site" evidence="11">
    <location>
        <position position="142"/>
    </location>
    <ligand>
        <name>IMP</name>
        <dbReference type="ChEBI" id="CHEBI:58053"/>
        <note>ligand shared between dimeric partners</note>
    </ligand>
</feature>
<dbReference type="Pfam" id="PF00709">
    <property type="entry name" value="Adenylsucc_synt"/>
    <property type="match status" value="1"/>
</dbReference>
<dbReference type="InterPro" id="IPR001114">
    <property type="entry name" value="Adenylosuccinate_synthetase"/>
</dbReference>
<dbReference type="NCBIfam" id="NF002223">
    <property type="entry name" value="PRK01117.1"/>
    <property type="match status" value="1"/>
</dbReference>
<proteinExistence type="inferred from homology"/>
<dbReference type="GO" id="GO:0005737">
    <property type="term" value="C:cytoplasm"/>
    <property type="evidence" value="ECO:0007669"/>
    <property type="project" value="UniProtKB-SubCell"/>
</dbReference>
<dbReference type="CDD" id="cd20525">
    <property type="entry name" value="CYCLIN_CCNH_rpt2"/>
    <property type="match status" value="1"/>
</dbReference>
<feature type="binding site" evidence="11">
    <location>
        <position position="301"/>
    </location>
    <ligand>
        <name>GTP</name>
        <dbReference type="ChEBI" id="CHEBI:37565"/>
    </ligand>
</feature>
<comment type="caution">
    <text evidence="16">The sequence shown here is derived from an EMBL/GenBank/DDBJ whole genome shotgun (WGS) entry which is preliminary data.</text>
</comment>
<keyword evidence="10 11" id="KW-0342">GTP-binding</keyword>
<dbReference type="SUPFAM" id="SSF47954">
    <property type="entry name" value="Cyclin-like"/>
    <property type="match status" value="2"/>
</dbReference>
<comment type="function">
    <text evidence="1">Plays an important role in the de novo pathway and in the salvage pathway of purine nucleotide biosynthesis. Catalyzes the first committed step in the biosynthesis of AMP from IMP.</text>
</comment>
<feature type="region of interest" description="Disordered" evidence="14">
    <location>
        <begin position="796"/>
        <end position="833"/>
    </location>
</feature>
<dbReference type="Gene3D" id="1.10.472.10">
    <property type="entry name" value="Cyclin-like"/>
    <property type="match status" value="1"/>
</dbReference>
<evidence type="ECO:0000256" key="14">
    <source>
        <dbReference type="SAM" id="MobiDB-lite"/>
    </source>
</evidence>
<dbReference type="HAMAP" id="MF_00011">
    <property type="entry name" value="Adenylosucc_synth"/>
    <property type="match status" value="1"/>
</dbReference>
<dbReference type="UniPathway" id="UPA00075">
    <property type="reaction ID" value="UER00335"/>
</dbReference>
<dbReference type="InterPro" id="IPR042109">
    <property type="entry name" value="Adenylosuccinate_synth_dom1"/>
</dbReference>
<dbReference type="InterPro" id="IPR033128">
    <property type="entry name" value="Adenylosuccin_syn_Lys_AS"/>
</dbReference>
<dbReference type="FunFam" id="3.90.170.10:FF:000001">
    <property type="entry name" value="Adenylosuccinate synthetase"/>
    <property type="match status" value="1"/>
</dbReference>
<dbReference type="CDD" id="cd03108">
    <property type="entry name" value="AdSS"/>
    <property type="match status" value="1"/>
</dbReference>